<organism evidence="3 4">
    <name type="scientific">Candidatus Nitrososphaera evergladensis SR1</name>
    <dbReference type="NCBI Taxonomy" id="1459636"/>
    <lineage>
        <taxon>Archaea</taxon>
        <taxon>Nitrososphaerota</taxon>
        <taxon>Nitrososphaeria</taxon>
        <taxon>Nitrososphaerales</taxon>
        <taxon>Nitrososphaeraceae</taxon>
        <taxon>Nitrososphaera</taxon>
    </lineage>
</organism>
<keyword evidence="3" id="KW-0255">Endonuclease</keyword>
<feature type="domain" description="Holliday junction resolvase-related" evidence="2">
    <location>
        <begin position="68"/>
        <end position="166"/>
    </location>
</feature>
<proteinExistence type="predicted"/>
<dbReference type="HOGENOM" id="CLU_1590794_0_0_2"/>
<evidence type="ECO:0000259" key="2">
    <source>
        <dbReference type="Pfam" id="PF10107"/>
    </source>
</evidence>
<dbReference type="Proteomes" id="UP000028194">
    <property type="component" value="Chromosome"/>
</dbReference>
<keyword evidence="3" id="KW-0378">Hydrolase</keyword>
<gene>
    <name evidence="3" type="ORF">NTE_02561</name>
</gene>
<evidence type="ECO:0000313" key="3">
    <source>
        <dbReference type="EMBL" id="AIF84608.1"/>
    </source>
</evidence>
<evidence type="ECO:0000256" key="1">
    <source>
        <dbReference type="SAM" id="Coils"/>
    </source>
</evidence>
<dbReference type="OrthoDB" id="29270at2157"/>
<sequence length="167" mass="18977">MAALGRFIHLENRETIESLRNSELIGTCLNCGRDFPLSRAILFDGLGKFPDEAKAIRQQLLNELKEQAEELTKRKLSVEGAEQKAIYVSIGKIVEKIVPAYRDFNFPLSDCRPLFEPIDMVVFKGASNHAVDYITFLEIKTGKAQLSKREKSIKEAVEKREVSYKEV</sequence>
<keyword evidence="1" id="KW-0175">Coiled coil</keyword>
<dbReference type="eggNOG" id="arCOG05252">
    <property type="taxonomic scope" value="Archaea"/>
</dbReference>
<dbReference type="KEGG" id="nev:NTE_02561"/>
<evidence type="ECO:0000313" key="4">
    <source>
        <dbReference type="Proteomes" id="UP000028194"/>
    </source>
</evidence>
<keyword evidence="4" id="KW-1185">Reference proteome</keyword>
<name>A0A075MTY2_9ARCH</name>
<feature type="coiled-coil region" evidence="1">
    <location>
        <begin position="54"/>
        <end position="81"/>
    </location>
</feature>
<dbReference type="GeneID" id="41598257"/>
<dbReference type="STRING" id="1459636.NTE_02561"/>
<accession>A0A075MTY2</accession>
<dbReference type="Pfam" id="PF10107">
    <property type="entry name" value="Endonuc_Holl"/>
    <property type="match status" value="1"/>
</dbReference>
<dbReference type="RefSeq" id="WP_148701147.1">
    <property type="nucleotide sequence ID" value="NZ_CP007174.1"/>
</dbReference>
<dbReference type="InterPro" id="IPR019287">
    <property type="entry name" value="Hday_junct_resolvase-rel_dom"/>
</dbReference>
<dbReference type="GO" id="GO:0004519">
    <property type="term" value="F:endonuclease activity"/>
    <property type="evidence" value="ECO:0007669"/>
    <property type="project" value="UniProtKB-KW"/>
</dbReference>
<dbReference type="EMBL" id="CP007174">
    <property type="protein sequence ID" value="AIF84608.1"/>
    <property type="molecule type" value="Genomic_DNA"/>
</dbReference>
<protein>
    <submittedName>
        <fullName evidence="3">Endonuclease related to archaeal Holliday junction resolvase</fullName>
    </submittedName>
</protein>
<dbReference type="AlphaFoldDB" id="A0A075MTY2"/>
<reference evidence="3 4" key="1">
    <citation type="journal article" date="2014" name="PLoS ONE">
        <title>Genome Sequence of Candidatus Nitrososphaera evergladensis from Group I.1b Enriched from Everglades Soil Reveals Novel Genomic Features of the Ammonia-Oxidizing Archaea.</title>
        <authorList>
            <person name="Zhalnina K.V."/>
            <person name="Dias R."/>
            <person name="Leonard M.T."/>
            <person name="Dorr de Quadros P."/>
            <person name="Camargo F.A."/>
            <person name="Drew J.C."/>
            <person name="Farmerie W.G."/>
            <person name="Daroub S.H."/>
            <person name="Triplett E.W."/>
        </authorList>
    </citation>
    <scope>NUCLEOTIDE SEQUENCE [LARGE SCALE GENOMIC DNA]</scope>
    <source>
        <strain evidence="3 4">SR1</strain>
    </source>
</reference>
<keyword evidence="3" id="KW-0540">Nuclease</keyword>